<keyword evidence="6" id="KW-0560">Oxidoreductase</keyword>
<evidence type="ECO:0000256" key="7">
    <source>
        <dbReference type="RuleBase" id="RU004254"/>
    </source>
</evidence>
<dbReference type="PANTHER" id="PTHR45754:SF1">
    <property type="entry name" value="METHYLENETETRAHYDROFOLATE REDUCTASE 1"/>
    <property type="match status" value="1"/>
</dbReference>
<dbReference type="GO" id="GO:0009086">
    <property type="term" value="P:methionine biosynthetic process"/>
    <property type="evidence" value="ECO:0007669"/>
    <property type="project" value="TreeGrafter"/>
</dbReference>
<dbReference type="InterPro" id="IPR029041">
    <property type="entry name" value="FAD-linked_oxidoreductase-like"/>
</dbReference>
<evidence type="ECO:0000256" key="3">
    <source>
        <dbReference type="ARBA" id="ARBA00006743"/>
    </source>
</evidence>
<dbReference type="GO" id="GO:0005829">
    <property type="term" value="C:cytosol"/>
    <property type="evidence" value="ECO:0007669"/>
    <property type="project" value="TreeGrafter"/>
</dbReference>
<dbReference type="Pfam" id="PF21895">
    <property type="entry name" value="MTHFR_C"/>
    <property type="match status" value="1"/>
</dbReference>
<name>A0AAV5RE48_STABA</name>
<dbReference type="InterPro" id="IPR053806">
    <property type="entry name" value="MTHFR_C"/>
</dbReference>
<dbReference type="EMBL" id="BTGC01000001">
    <property type="protein sequence ID" value="GMM49377.1"/>
    <property type="molecule type" value="Genomic_DNA"/>
</dbReference>
<organism evidence="9 10">
    <name type="scientific">Starmerella bacillaris</name>
    <name type="common">Yeast</name>
    <name type="synonym">Candida zemplinina</name>
    <dbReference type="NCBI Taxonomy" id="1247836"/>
    <lineage>
        <taxon>Eukaryota</taxon>
        <taxon>Fungi</taxon>
        <taxon>Dikarya</taxon>
        <taxon>Ascomycota</taxon>
        <taxon>Saccharomycotina</taxon>
        <taxon>Dipodascomycetes</taxon>
        <taxon>Dipodascales</taxon>
        <taxon>Trichomonascaceae</taxon>
        <taxon>Starmerella</taxon>
    </lineage>
</organism>
<comment type="similarity">
    <text evidence="3">Belongs to the methylenetetrahydrofolate reductase family.</text>
</comment>
<evidence type="ECO:0000256" key="5">
    <source>
        <dbReference type="ARBA" id="ARBA00022827"/>
    </source>
</evidence>
<keyword evidence="10" id="KW-1185">Reference proteome</keyword>
<feature type="domain" description="MTHFR SAM-binding regulatory" evidence="8">
    <location>
        <begin position="316"/>
        <end position="568"/>
    </location>
</feature>
<dbReference type="AlphaFoldDB" id="A0AAV5RE48"/>
<dbReference type="GO" id="GO:0071949">
    <property type="term" value="F:FAD binding"/>
    <property type="evidence" value="ECO:0007669"/>
    <property type="project" value="TreeGrafter"/>
</dbReference>
<accession>A0AAV5RE48</accession>
<comment type="pathway">
    <text evidence="2 7">One-carbon metabolism; tetrahydrofolate interconversion.</text>
</comment>
<dbReference type="CDD" id="cd00537">
    <property type="entry name" value="MTHFR"/>
    <property type="match status" value="1"/>
</dbReference>
<protein>
    <recommendedName>
        <fullName evidence="8">MTHFR SAM-binding regulatory domain-containing protein</fullName>
    </recommendedName>
</protein>
<dbReference type="SUPFAM" id="SSF51730">
    <property type="entry name" value="FAD-linked oxidoreductase"/>
    <property type="match status" value="1"/>
</dbReference>
<dbReference type="PANTHER" id="PTHR45754">
    <property type="entry name" value="METHYLENETETRAHYDROFOLATE REDUCTASE"/>
    <property type="match status" value="1"/>
</dbReference>
<dbReference type="InterPro" id="IPR003171">
    <property type="entry name" value="Mehydrof_redctse-like"/>
</dbReference>
<proteinExistence type="inferred from homology"/>
<evidence type="ECO:0000259" key="8">
    <source>
        <dbReference type="Pfam" id="PF21895"/>
    </source>
</evidence>
<dbReference type="Gene3D" id="3.20.20.220">
    <property type="match status" value="1"/>
</dbReference>
<evidence type="ECO:0000256" key="2">
    <source>
        <dbReference type="ARBA" id="ARBA00004777"/>
    </source>
</evidence>
<evidence type="ECO:0000313" key="9">
    <source>
        <dbReference type="EMBL" id="GMM49377.1"/>
    </source>
</evidence>
<keyword evidence="5" id="KW-0274">FAD</keyword>
<comment type="cofactor">
    <cofactor evidence="1">
        <name>FAD</name>
        <dbReference type="ChEBI" id="CHEBI:57692"/>
    </cofactor>
</comment>
<keyword evidence="4" id="KW-0285">Flavoprotein</keyword>
<gene>
    <name evidence="9" type="ORF">DASB73_003350</name>
</gene>
<dbReference type="GO" id="GO:0004489">
    <property type="term" value="F:methylenetetrahydrofolate reductase [NAD(P)H] activity"/>
    <property type="evidence" value="ECO:0007669"/>
    <property type="project" value="InterPro"/>
</dbReference>
<sequence>MKLSQIESKESKDSKSFSVEFFPPSTDAGFNNLISRAQRLQAMGAKFVSITWGAGGTSAERSVKLAQRLATALGSSVPIVLHLTCTNMSKKVLDETLKLISAPDSGIDNILALRGDKPRNDYNFDNEFVWAVDLVKYIKQQYGDRFCVGVAGYAEGFTDSPTQIPDVQKDIEYLADKVEAGAEFVMTQMFYDPGKFEAYAEKIRSHPRLGPKIADNFLFPGLMPLVSYRTFVRSAELSHASIPISVLQKIKKLDVHDDEQIKAYGVEMMTELIEDLMEHGVNKFHFFSLNLEKSLTQILTKTGLATHAPIPSPLMPGSPTLRAIDWDEFTNGRYTDPNSAAFGEIDGYGPVVHGTLGNEPNPRWGDLQTLNDISKMFIRHITNELPVFPFGDEPLSAETALIQEELINLNVRGQWTLSSQPAANGCSSSDKIIGWGPPNGKIYQHAYVECLVDRKDWADLKERVSKDENATYYAASVTGEIDSNCNKAVRNVVTWGVWGDSRADTTIIAYESFAVWRDETFAVLNSWKQLYKPDSKTYNLLAEVVKDRVLVTILYKSSEKENGLWQLLGV</sequence>
<reference evidence="9 10" key="1">
    <citation type="journal article" date="2023" name="Elife">
        <title>Identification of key yeast species and microbe-microbe interactions impacting larval growth of Drosophila in the wild.</title>
        <authorList>
            <person name="Mure A."/>
            <person name="Sugiura Y."/>
            <person name="Maeda R."/>
            <person name="Honda K."/>
            <person name="Sakurai N."/>
            <person name="Takahashi Y."/>
            <person name="Watada M."/>
            <person name="Katoh T."/>
            <person name="Gotoh A."/>
            <person name="Gotoh Y."/>
            <person name="Taniguchi I."/>
            <person name="Nakamura K."/>
            <person name="Hayashi T."/>
            <person name="Katayama T."/>
            <person name="Uemura T."/>
            <person name="Hattori Y."/>
        </authorList>
    </citation>
    <scope>NUCLEOTIDE SEQUENCE [LARGE SCALE GENOMIC DNA]</scope>
    <source>
        <strain evidence="9 10">SB-73</strain>
    </source>
</reference>
<evidence type="ECO:0000313" key="10">
    <source>
        <dbReference type="Proteomes" id="UP001362899"/>
    </source>
</evidence>
<evidence type="ECO:0000256" key="1">
    <source>
        <dbReference type="ARBA" id="ARBA00001974"/>
    </source>
</evidence>
<evidence type="ECO:0000256" key="6">
    <source>
        <dbReference type="ARBA" id="ARBA00023002"/>
    </source>
</evidence>
<dbReference type="Pfam" id="PF02219">
    <property type="entry name" value="MTHFR"/>
    <property type="match status" value="1"/>
</dbReference>
<dbReference type="Proteomes" id="UP001362899">
    <property type="component" value="Unassembled WGS sequence"/>
</dbReference>
<evidence type="ECO:0000256" key="4">
    <source>
        <dbReference type="ARBA" id="ARBA00022630"/>
    </source>
</evidence>
<comment type="caution">
    <text evidence="9">The sequence shown here is derived from an EMBL/GenBank/DDBJ whole genome shotgun (WGS) entry which is preliminary data.</text>
</comment>
<dbReference type="GO" id="GO:0035999">
    <property type="term" value="P:tetrahydrofolate interconversion"/>
    <property type="evidence" value="ECO:0007669"/>
    <property type="project" value="TreeGrafter"/>
</dbReference>